<dbReference type="Proteomes" id="UP000215002">
    <property type="component" value="Chromosome"/>
</dbReference>
<reference evidence="1 2" key="1">
    <citation type="submission" date="2017-08" db="EMBL/GenBank/DDBJ databases">
        <title>Complete genome sequence of Mucilaginibacter sp. strain BJC16-A31.</title>
        <authorList>
            <consortium name="Henan University of Science and Technology"/>
            <person name="You X."/>
        </authorList>
    </citation>
    <scope>NUCLEOTIDE SEQUENCE [LARGE SCALE GENOMIC DNA]</scope>
    <source>
        <strain evidence="1 2">BJC16-A31</strain>
    </source>
</reference>
<accession>A0A223NUT1</accession>
<dbReference type="AlphaFoldDB" id="A0A223NUT1"/>
<dbReference type="InterPro" id="IPR041289">
    <property type="entry name" value="Bact_RF_family3"/>
</dbReference>
<evidence type="ECO:0000313" key="2">
    <source>
        <dbReference type="Proteomes" id="UP000215002"/>
    </source>
</evidence>
<dbReference type="KEGG" id="muc:MuYL_1700"/>
<evidence type="ECO:0000313" key="1">
    <source>
        <dbReference type="EMBL" id="ASU33596.1"/>
    </source>
</evidence>
<protein>
    <submittedName>
        <fullName evidence="1">Uncharacterized protein</fullName>
    </submittedName>
</protein>
<sequence>MKPILSPEIHEVINAVHYRPALSIILPLEARISLRAEMTHTLKIAADKAERELLKYYPDEQCRVVMQKLKGLIANPNFPDEKKGMVIYVSPIFEKVLYLDSPVIEKITVDDSFEVRDLIYDAKRSKKFLLLVLSGQQSKVFLGNTAWLTALASPIPESVFAGENDADEGETNLSDINESRQVATVKFLHQIDEGLDNLLHEYQLPVLVLGSERIIGHFKKFSKHTAATMDYVAGNYEEATIGELMDLIAPYLDTRQVNLQKEWLNQLETAANHHLLCTGIQNVWREVSDGKGGLLVVEKNYRYTAQHGATPDLIEPITEPYNHFSYIRDAVDDCIEMVLKNGGDVEFTADGALEQFEHIALSKFY</sequence>
<gene>
    <name evidence="1" type="ORF">MuYL_1700</name>
</gene>
<dbReference type="RefSeq" id="WP_094570031.1">
    <property type="nucleotide sequence ID" value="NZ_CP022743.1"/>
</dbReference>
<keyword evidence="2" id="KW-1185">Reference proteome</keyword>
<name>A0A223NUT1_9SPHI</name>
<organism evidence="1 2">
    <name type="scientific">Mucilaginibacter xinganensis</name>
    <dbReference type="NCBI Taxonomy" id="1234841"/>
    <lineage>
        <taxon>Bacteria</taxon>
        <taxon>Pseudomonadati</taxon>
        <taxon>Bacteroidota</taxon>
        <taxon>Sphingobacteriia</taxon>
        <taxon>Sphingobacteriales</taxon>
        <taxon>Sphingobacteriaceae</taxon>
        <taxon>Mucilaginibacter</taxon>
    </lineage>
</organism>
<dbReference type="Pfam" id="PF18845">
    <property type="entry name" value="baeRF_family3"/>
    <property type="match status" value="1"/>
</dbReference>
<proteinExistence type="predicted"/>
<dbReference type="OrthoDB" id="644173at2"/>
<dbReference type="EMBL" id="CP022743">
    <property type="protein sequence ID" value="ASU33596.1"/>
    <property type="molecule type" value="Genomic_DNA"/>
</dbReference>